<dbReference type="EMBL" id="JBHMCG010000217">
    <property type="protein sequence ID" value="MFB9579195.1"/>
    <property type="molecule type" value="Genomic_DNA"/>
</dbReference>
<organism evidence="5 6">
    <name type="scientific">Streptomyces yanii</name>
    <dbReference type="NCBI Taxonomy" id="78510"/>
    <lineage>
        <taxon>Bacteria</taxon>
        <taxon>Bacillati</taxon>
        <taxon>Actinomycetota</taxon>
        <taxon>Actinomycetes</taxon>
        <taxon>Kitasatosporales</taxon>
        <taxon>Streptomycetaceae</taxon>
        <taxon>Streptomyces</taxon>
    </lineage>
</organism>
<evidence type="ECO:0000313" key="6">
    <source>
        <dbReference type="Proteomes" id="UP001589710"/>
    </source>
</evidence>
<evidence type="ECO:0000256" key="3">
    <source>
        <dbReference type="ARBA" id="ARBA00035643"/>
    </source>
</evidence>
<proteinExistence type="inferred from homology"/>
<dbReference type="RefSeq" id="WP_386145279.1">
    <property type="nucleotide sequence ID" value="NZ_JBHMCG010000217.1"/>
</dbReference>
<sequence>MDFTGMYVYAFTRAGHPPPAAGLGLGGSAAAVRLLTQTGLTSVFDVAPAHLRARRHDLMAHQALLGDLSLHGPVLPMRFGVVSPDDNTVRAGAVARRDEYLAALERIDGQVEMNLEAMPSEDSLADLVREDKQVRRFGTSSGSPNGSSMRRPKNCMPRRPSGRSSAR</sequence>
<gene>
    <name evidence="5" type="ORF">ACFFTL_44865</name>
</gene>
<dbReference type="InterPro" id="IPR009430">
    <property type="entry name" value="GvpL/GvpF"/>
</dbReference>
<dbReference type="PANTHER" id="PTHR36852:SF1">
    <property type="entry name" value="PROTEIN GVPL 2"/>
    <property type="match status" value="1"/>
</dbReference>
<dbReference type="Pfam" id="PF06386">
    <property type="entry name" value="GvpL_GvpF"/>
    <property type="match status" value="1"/>
</dbReference>
<comment type="subcellular location">
    <subcellularLocation>
        <location evidence="2">Gas vesicle</location>
    </subcellularLocation>
</comment>
<protein>
    <submittedName>
        <fullName evidence="5">GvpL/GvpF family gas vesicle protein</fullName>
    </submittedName>
</protein>
<evidence type="ECO:0000313" key="5">
    <source>
        <dbReference type="EMBL" id="MFB9579195.1"/>
    </source>
</evidence>
<evidence type="ECO:0000256" key="4">
    <source>
        <dbReference type="SAM" id="MobiDB-lite"/>
    </source>
</evidence>
<accession>A0ABV5RMT0</accession>
<evidence type="ECO:0000256" key="2">
    <source>
        <dbReference type="ARBA" id="ARBA00035108"/>
    </source>
</evidence>
<keyword evidence="1" id="KW-0304">Gas vesicle</keyword>
<feature type="compositionally biased region" description="Polar residues" evidence="4">
    <location>
        <begin position="138"/>
        <end position="148"/>
    </location>
</feature>
<keyword evidence="6" id="KW-1185">Reference proteome</keyword>
<dbReference type="PANTHER" id="PTHR36852">
    <property type="entry name" value="PROTEIN GVPL 2"/>
    <property type="match status" value="1"/>
</dbReference>
<comment type="caution">
    <text evidence="5">The sequence shown here is derived from an EMBL/GenBank/DDBJ whole genome shotgun (WGS) entry which is preliminary data.</text>
</comment>
<comment type="similarity">
    <text evidence="3">Belongs to the gas vesicle GvpF/GvpL family.</text>
</comment>
<evidence type="ECO:0000256" key="1">
    <source>
        <dbReference type="ARBA" id="ARBA00022987"/>
    </source>
</evidence>
<reference evidence="5 6" key="1">
    <citation type="submission" date="2024-09" db="EMBL/GenBank/DDBJ databases">
        <authorList>
            <person name="Sun Q."/>
            <person name="Mori K."/>
        </authorList>
    </citation>
    <scope>NUCLEOTIDE SEQUENCE [LARGE SCALE GENOMIC DNA]</scope>
    <source>
        <strain evidence="5 6">JCM 3331</strain>
    </source>
</reference>
<dbReference type="Proteomes" id="UP001589710">
    <property type="component" value="Unassembled WGS sequence"/>
</dbReference>
<feature type="region of interest" description="Disordered" evidence="4">
    <location>
        <begin position="132"/>
        <end position="167"/>
    </location>
</feature>
<name>A0ABV5RMT0_9ACTN</name>